<organism evidence="1">
    <name type="scientific">hydrocarbon metagenome</name>
    <dbReference type="NCBI Taxonomy" id="938273"/>
    <lineage>
        <taxon>unclassified sequences</taxon>
        <taxon>metagenomes</taxon>
        <taxon>ecological metagenomes</taxon>
    </lineage>
</organism>
<dbReference type="AlphaFoldDB" id="A0A0W8FQB7"/>
<gene>
    <name evidence="1" type="ORF">ASZ90_007106</name>
</gene>
<comment type="caution">
    <text evidence="1">The sequence shown here is derived from an EMBL/GenBank/DDBJ whole genome shotgun (WGS) entry which is preliminary data.</text>
</comment>
<reference evidence="1" key="1">
    <citation type="journal article" date="2015" name="Proc. Natl. Acad. Sci. U.S.A.">
        <title>Networks of energetic and metabolic interactions define dynamics in microbial communities.</title>
        <authorList>
            <person name="Embree M."/>
            <person name="Liu J.K."/>
            <person name="Al-Bassam M.M."/>
            <person name="Zengler K."/>
        </authorList>
    </citation>
    <scope>NUCLEOTIDE SEQUENCE</scope>
</reference>
<protein>
    <submittedName>
        <fullName evidence="1">Uncharacterized protein</fullName>
    </submittedName>
</protein>
<evidence type="ECO:0000313" key="1">
    <source>
        <dbReference type="EMBL" id="KUG23112.1"/>
    </source>
</evidence>
<proteinExistence type="predicted"/>
<sequence>MGTNNIDIKKAGFETGLFNLLESSHSSLHKNSSFCLLCHS</sequence>
<name>A0A0W8FQB7_9ZZZZ</name>
<dbReference type="EMBL" id="LNQE01000920">
    <property type="protein sequence ID" value="KUG23112.1"/>
    <property type="molecule type" value="Genomic_DNA"/>
</dbReference>
<accession>A0A0W8FQB7</accession>